<dbReference type="InterPro" id="IPR046848">
    <property type="entry name" value="E_motif"/>
</dbReference>
<reference evidence="1 2" key="1">
    <citation type="submission" date="2020-04" db="EMBL/GenBank/DDBJ databases">
        <title>Plant Genome Project.</title>
        <authorList>
            <person name="Zhang R.-G."/>
        </authorList>
    </citation>
    <scope>NUCLEOTIDE SEQUENCE [LARGE SCALE GENOMIC DNA]</scope>
    <source>
        <strain evidence="1">YNK0</strain>
        <tissue evidence="1">Leaf</tissue>
    </source>
</reference>
<organism evidence="1 2">
    <name type="scientific">Tetracentron sinense</name>
    <name type="common">Spur-leaf</name>
    <dbReference type="NCBI Taxonomy" id="13715"/>
    <lineage>
        <taxon>Eukaryota</taxon>
        <taxon>Viridiplantae</taxon>
        <taxon>Streptophyta</taxon>
        <taxon>Embryophyta</taxon>
        <taxon>Tracheophyta</taxon>
        <taxon>Spermatophyta</taxon>
        <taxon>Magnoliopsida</taxon>
        <taxon>Trochodendrales</taxon>
        <taxon>Trochodendraceae</taxon>
        <taxon>Tetracentron</taxon>
    </lineage>
</organism>
<dbReference type="Gene3D" id="1.25.40.10">
    <property type="entry name" value="Tetratricopeptide repeat domain"/>
    <property type="match status" value="1"/>
</dbReference>
<gene>
    <name evidence="1" type="ORF">HHK36_014589</name>
</gene>
<evidence type="ECO:0008006" key="3">
    <source>
        <dbReference type="Google" id="ProtNLM"/>
    </source>
</evidence>
<dbReference type="PANTHER" id="PTHR47926">
    <property type="entry name" value="PENTATRICOPEPTIDE REPEAT-CONTAINING PROTEIN"/>
    <property type="match status" value="1"/>
</dbReference>
<sequence>MRNMPFEPSARAWGSLLSGCRACGDLECAEELFRLEPKSASNHVLLANMYAANGRWEEMGRIRGLMKEKGLKKESGYSWIEVGKDIMILDFNLIYPSGTATAHLINSFHTRQGAKLA</sequence>
<dbReference type="GO" id="GO:0003723">
    <property type="term" value="F:RNA binding"/>
    <property type="evidence" value="ECO:0007669"/>
    <property type="project" value="InterPro"/>
</dbReference>
<dbReference type="EMBL" id="JABCRI010000010">
    <property type="protein sequence ID" value="KAF8398731.1"/>
    <property type="molecule type" value="Genomic_DNA"/>
</dbReference>
<dbReference type="Pfam" id="PF20431">
    <property type="entry name" value="E_motif"/>
    <property type="match status" value="1"/>
</dbReference>
<keyword evidence="2" id="KW-1185">Reference proteome</keyword>
<dbReference type="GO" id="GO:0009451">
    <property type="term" value="P:RNA modification"/>
    <property type="evidence" value="ECO:0007669"/>
    <property type="project" value="InterPro"/>
</dbReference>
<protein>
    <recommendedName>
        <fullName evidence="3">Pentatricopeptide repeat-containing protein</fullName>
    </recommendedName>
</protein>
<name>A0A835DD20_TETSI</name>
<dbReference type="AlphaFoldDB" id="A0A835DD20"/>
<dbReference type="Proteomes" id="UP000655225">
    <property type="component" value="Unassembled WGS sequence"/>
</dbReference>
<dbReference type="OrthoDB" id="185373at2759"/>
<dbReference type="InterPro" id="IPR046960">
    <property type="entry name" value="PPR_At4g14850-like_plant"/>
</dbReference>
<evidence type="ECO:0000313" key="2">
    <source>
        <dbReference type="Proteomes" id="UP000655225"/>
    </source>
</evidence>
<proteinExistence type="predicted"/>
<comment type="caution">
    <text evidence="1">The sequence shown here is derived from an EMBL/GenBank/DDBJ whole genome shotgun (WGS) entry which is preliminary data.</text>
</comment>
<dbReference type="InterPro" id="IPR011990">
    <property type="entry name" value="TPR-like_helical_dom_sf"/>
</dbReference>
<accession>A0A835DD20</accession>
<evidence type="ECO:0000313" key="1">
    <source>
        <dbReference type="EMBL" id="KAF8398731.1"/>
    </source>
</evidence>